<accession>A0ACC4CCC4</accession>
<evidence type="ECO:0000313" key="2">
    <source>
        <dbReference type="Proteomes" id="UP000309997"/>
    </source>
</evidence>
<evidence type="ECO:0000313" key="1">
    <source>
        <dbReference type="EMBL" id="KAL3592293.1"/>
    </source>
</evidence>
<keyword evidence="2" id="KW-1185">Reference proteome</keyword>
<reference evidence="1 2" key="1">
    <citation type="journal article" date="2024" name="Plant Biotechnol. J.">
        <title>Genome and CRISPR/Cas9 system of a widespread forest tree (Populus alba) in the world.</title>
        <authorList>
            <person name="Liu Y.J."/>
            <person name="Jiang P.F."/>
            <person name="Han X.M."/>
            <person name="Li X.Y."/>
            <person name="Wang H.M."/>
            <person name="Wang Y.J."/>
            <person name="Wang X.X."/>
            <person name="Zeng Q.Y."/>
        </authorList>
    </citation>
    <scope>NUCLEOTIDE SEQUENCE [LARGE SCALE GENOMIC DNA]</scope>
    <source>
        <strain evidence="2">cv. PAL-ZL1</strain>
    </source>
</reference>
<comment type="caution">
    <text evidence="1">The sequence shown here is derived from an EMBL/GenBank/DDBJ whole genome shotgun (WGS) entry which is preliminary data.</text>
</comment>
<protein>
    <submittedName>
        <fullName evidence="1">Uncharacterized protein</fullName>
    </submittedName>
</protein>
<proteinExistence type="predicted"/>
<dbReference type="Proteomes" id="UP000309997">
    <property type="component" value="Unassembled WGS sequence"/>
</dbReference>
<sequence>MPHEQSTDKRISNQVLLDNQNRICSGNYRCAYSLNSTESEYGFVKDGHVVASLATITARHVDIRKDRKPNRSVKLNLDGAPKVKPGMPDVRRLCTQIGTSIGMDFRVQEVHPK</sequence>
<organism evidence="1 2">
    <name type="scientific">Populus alba</name>
    <name type="common">White poplar</name>
    <dbReference type="NCBI Taxonomy" id="43335"/>
    <lineage>
        <taxon>Eukaryota</taxon>
        <taxon>Viridiplantae</taxon>
        <taxon>Streptophyta</taxon>
        <taxon>Embryophyta</taxon>
        <taxon>Tracheophyta</taxon>
        <taxon>Spermatophyta</taxon>
        <taxon>Magnoliopsida</taxon>
        <taxon>eudicotyledons</taxon>
        <taxon>Gunneridae</taxon>
        <taxon>Pentapetalae</taxon>
        <taxon>rosids</taxon>
        <taxon>fabids</taxon>
        <taxon>Malpighiales</taxon>
        <taxon>Salicaceae</taxon>
        <taxon>Saliceae</taxon>
        <taxon>Populus</taxon>
    </lineage>
</organism>
<gene>
    <name evidence="1" type="ORF">D5086_010933</name>
</gene>
<name>A0ACC4CCC4_POPAL</name>
<dbReference type="EMBL" id="RCHU02000005">
    <property type="protein sequence ID" value="KAL3592293.1"/>
    <property type="molecule type" value="Genomic_DNA"/>
</dbReference>